<sequence>MKPKKPPLAALLVTPSALTPPDERNSLLYEVTNLTRSYPESRLNLRIPPFLFQGDSNAPGTSTVSGDLPGNHGLSPELTQEILDLCDQGTLALINPGYSCGDQSLMKESLLEREQLWGFANPRGTGLEDLLAHPPVPHCTLMPRIDPHRPGPLNHSGALVYQNGQPGLILTSPDTPEIRQWMPLISARSIAILSWMGSLRLYRTITRTMEQRPPIISISLSSREDTQTLQALLEADRLQQEKGRGIQWQFISRMARELPPIPADHLPHPEFPPGWESTPGDAAPDHARLASQTQELWRFSPYAGTKEIPESPGRRMPQRELVASMLGSAELQGDGFAVGFSQGRLESITFENHQAFWTTQDAWGAEFSGRSARWEVESAFSFETEDYSCPARGLRQITTLQHSGFTHPGRTIADFLCIDGMPGLLIELWIQHPWVDRGIVFDSYVPWSLEFAEPPKAGASDPSGEHDPGISITRFAGRQGFTTASHQVLRAFESPKPRFPLAKTDQAIRFLTSGSSHSWQISTPRGDLSLLHGSHASQDSILPGSLLWYKEKGSDSPRAGIAPLSCYSNLPAKHLQGILEHLTVVVCAPGDSPAILKRLGEPRFSALRESWVIRS</sequence>
<dbReference type="Proteomes" id="UP000029692">
    <property type="component" value="Unassembled WGS sequence"/>
</dbReference>
<dbReference type="AlphaFoldDB" id="A0A098R3Z7"/>
<comment type="caution">
    <text evidence="1">The sequence shown here is derived from an EMBL/GenBank/DDBJ whole genome shotgun (WGS) entry which is preliminary data.</text>
</comment>
<evidence type="ECO:0000313" key="2">
    <source>
        <dbReference type="Proteomes" id="UP000029692"/>
    </source>
</evidence>
<name>A0A098R3Z7_9SPIO</name>
<proteinExistence type="predicted"/>
<accession>A0A098R3Z7</accession>
<organism evidence="1 2">
    <name type="scientific">Spirochaeta lutea</name>
    <dbReference type="NCBI Taxonomy" id="1480694"/>
    <lineage>
        <taxon>Bacteria</taxon>
        <taxon>Pseudomonadati</taxon>
        <taxon>Spirochaetota</taxon>
        <taxon>Spirochaetia</taxon>
        <taxon>Spirochaetales</taxon>
        <taxon>Spirochaetaceae</taxon>
        <taxon>Spirochaeta</taxon>
    </lineage>
</organism>
<dbReference type="RefSeq" id="WP_037545963.1">
    <property type="nucleotide sequence ID" value="NZ_JNUP01000027.1"/>
</dbReference>
<reference evidence="1 2" key="1">
    <citation type="submission" date="2014-05" db="EMBL/GenBank/DDBJ databases">
        <title>De novo Genome Sequence of Spirocheata sp.</title>
        <authorList>
            <person name="Shivani Y."/>
            <person name="Subhash Y."/>
            <person name="Tushar L."/>
            <person name="Sasikala C."/>
            <person name="Ramana C.V."/>
        </authorList>
    </citation>
    <scope>NUCLEOTIDE SEQUENCE [LARGE SCALE GENOMIC DNA]</scope>
    <source>
        <strain evidence="1 2">JC230</strain>
    </source>
</reference>
<protein>
    <submittedName>
        <fullName evidence="1">Uncharacterized protein</fullName>
    </submittedName>
</protein>
<gene>
    <name evidence="1" type="ORF">DC28_03520</name>
</gene>
<evidence type="ECO:0000313" key="1">
    <source>
        <dbReference type="EMBL" id="KGE73462.1"/>
    </source>
</evidence>
<dbReference type="EMBL" id="JNUP01000027">
    <property type="protein sequence ID" value="KGE73462.1"/>
    <property type="molecule type" value="Genomic_DNA"/>
</dbReference>
<keyword evidence="2" id="KW-1185">Reference proteome</keyword>